<sequence>MLEIRTEGNCLIWSVDETWIHKGMRPNIGWTDKEAQKSPLTFIKNGLTEFEKYIENVLKELVKEAEERELRPVLLMDNESYHSRMAISQVLDKMPTMNDRKAVISDWLAQLVDKLKKLNRREYNVYIVDKMAEDHGVTLVRTPPYMAEFAPIELGWSAMKRAQYDLINRTDDGRVIREKLLEWMATYPAEKCKSYMDYSRKMEEARGLTFSPPSLTTEEVVAAAAEVVDDEDDEPVEDLEDLFDMFDDEEEESIRNVEM</sequence>
<dbReference type="Proteomes" id="UP000005239">
    <property type="component" value="Unassembled WGS sequence"/>
</dbReference>
<name>A0A2A6CKH2_PRIPA</name>
<dbReference type="AlphaFoldDB" id="A0A2A6CKH2"/>
<dbReference type="PANTHER" id="PTHR33939">
    <property type="entry name" value="PROTEIN CBG22215"/>
    <property type="match status" value="1"/>
</dbReference>
<dbReference type="Pfam" id="PF13358">
    <property type="entry name" value="DDE_3"/>
    <property type="match status" value="1"/>
</dbReference>
<reference evidence="1" key="2">
    <citation type="submission" date="2022-06" db="UniProtKB">
        <authorList>
            <consortium name="EnsemblMetazoa"/>
        </authorList>
    </citation>
    <scope>IDENTIFICATION</scope>
    <source>
        <strain evidence="1">PS312</strain>
    </source>
</reference>
<dbReference type="EnsemblMetazoa" id="PPA45705.1">
    <property type="protein sequence ID" value="PPA45705.1"/>
    <property type="gene ID" value="WBGene00284074"/>
</dbReference>
<dbReference type="InterPro" id="IPR036397">
    <property type="entry name" value="RNaseH_sf"/>
</dbReference>
<evidence type="ECO:0000313" key="2">
    <source>
        <dbReference type="Proteomes" id="UP000005239"/>
    </source>
</evidence>
<accession>A0A8R1V3T3</accession>
<dbReference type="PANTHER" id="PTHR33939:SF1">
    <property type="entry name" value="DUF4371 DOMAIN-CONTAINING PROTEIN"/>
    <property type="match status" value="1"/>
</dbReference>
<dbReference type="Gene3D" id="3.30.420.10">
    <property type="entry name" value="Ribonuclease H-like superfamily/Ribonuclease H"/>
    <property type="match status" value="1"/>
</dbReference>
<dbReference type="OrthoDB" id="5874348at2759"/>
<dbReference type="GO" id="GO:0003676">
    <property type="term" value="F:nucleic acid binding"/>
    <property type="evidence" value="ECO:0007669"/>
    <property type="project" value="InterPro"/>
</dbReference>
<protein>
    <submittedName>
        <fullName evidence="1">DDE_3 domain-containing protein</fullName>
    </submittedName>
</protein>
<accession>A0A2A6CKH2</accession>
<evidence type="ECO:0000313" key="1">
    <source>
        <dbReference type="EnsemblMetazoa" id="PPA45705.1"/>
    </source>
</evidence>
<organism evidence="1 2">
    <name type="scientific">Pristionchus pacificus</name>
    <name type="common">Parasitic nematode worm</name>
    <dbReference type="NCBI Taxonomy" id="54126"/>
    <lineage>
        <taxon>Eukaryota</taxon>
        <taxon>Metazoa</taxon>
        <taxon>Ecdysozoa</taxon>
        <taxon>Nematoda</taxon>
        <taxon>Chromadorea</taxon>
        <taxon>Rhabditida</taxon>
        <taxon>Rhabditina</taxon>
        <taxon>Diplogasteromorpha</taxon>
        <taxon>Diplogasteroidea</taxon>
        <taxon>Neodiplogasteridae</taxon>
        <taxon>Pristionchus</taxon>
    </lineage>
</organism>
<keyword evidence="2" id="KW-1185">Reference proteome</keyword>
<proteinExistence type="predicted"/>
<gene>
    <name evidence="1" type="primary">WBGene00284074</name>
</gene>
<reference evidence="2" key="1">
    <citation type="journal article" date="2008" name="Nat. Genet.">
        <title>The Pristionchus pacificus genome provides a unique perspective on nematode lifestyle and parasitism.</title>
        <authorList>
            <person name="Dieterich C."/>
            <person name="Clifton S.W."/>
            <person name="Schuster L.N."/>
            <person name="Chinwalla A."/>
            <person name="Delehaunty K."/>
            <person name="Dinkelacker I."/>
            <person name="Fulton L."/>
            <person name="Fulton R."/>
            <person name="Godfrey J."/>
            <person name="Minx P."/>
            <person name="Mitreva M."/>
            <person name="Roeseler W."/>
            <person name="Tian H."/>
            <person name="Witte H."/>
            <person name="Yang S.P."/>
            <person name="Wilson R.K."/>
            <person name="Sommer R.J."/>
        </authorList>
    </citation>
    <scope>NUCLEOTIDE SEQUENCE [LARGE SCALE GENOMIC DNA]</scope>
    <source>
        <strain evidence="2">PS312</strain>
    </source>
</reference>
<dbReference type="InterPro" id="IPR038717">
    <property type="entry name" value="Tc1-like_DDE_dom"/>
</dbReference>